<dbReference type="Proteomes" id="UP000681526">
    <property type="component" value="Unassembled WGS sequence"/>
</dbReference>
<dbReference type="SUPFAM" id="SSF48208">
    <property type="entry name" value="Six-hairpin glycosidases"/>
    <property type="match status" value="1"/>
</dbReference>
<keyword evidence="3 6" id="KW-0119">Carbohydrate metabolism</keyword>
<evidence type="ECO:0000313" key="12">
    <source>
        <dbReference type="Proteomes" id="UP000681526"/>
    </source>
</evidence>
<protein>
    <recommendedName>
        <fullName evidence="7">Endoglucanase</fullName>
        <ecNumber evidence="7">3.2.1.4</ecNumber>
    </recommendedName>
</protein>
<feature type="compositionally biased region" description="Low complexity" evidence="8">
    <location>
        <begin position="40"/>
        <end position="52"/>
    </location>
</feature>
<keyword evidence="2 6" id="KW-0378">Hydrolase</keyword>
<accession>A0ABN7RJN3</accession>
<dbReference type="Pfam" id="PF00759">
    <property type="entry name" value="Glyco_hydro_9"/>
    <property type="match status" value="1"/>
</dbReference>
<feature type="domain" description="Glycoside hydrolase family 9" evidence="9">
    <location>
        <begin position="169"/>
        <end position="614"/>
    </location>
</feature>
<comment type="similarity">
    <text evidence="1 6 7">Belongs to the glycosyl hydrolase 9 (cellulase E) family.</text>
</comment>
<gene>
    <name evidence="11" type="primary">txxe7-cel9A</name>
    <name evidence="11" type="ORF">TXXE_00785</name>
</gene>
<feature type="chain" id="PRO_5044996914" description="Endoglucanase" evidence="7">
    <location>
        <begin position="28"/>
        <end position="620"/>
    </location>
</feature>
<evidence type="ECO:0000256" key="7">
    <source>
        <dbReference type="RuleBase" id="RU361166"/>
    </source>
</evidence>
<dbReference type="Gene3D" id="2.60.40.10">
    <property type="entry name" value="Immunoglobulins"/>
    <property type="match status" value="1"/>
</dbReference>
<evidence type="ECO:0000259" key="9">
    <source>
        <dbReference type="Pfam" id="PF00759"/>
    </source>
</evidence>
<evidence type="ECO:0000256" key="8">
    <source>
        <dbReference type="SAM" id="MobiDB-lite"/>
    </source>
</evidence>
<dbReference type="InterPro" id="IPR033126">
    <property type="entry name" value="Glyco_hydro_9_Asp/Glu_AS"/>
</dbReference>
<dbReference type="PROSITE" id="PS00698">
    <property type="entry name" value="GH9_3"/>
    <property type="match status" value="1"/>
</dbReference>
<dbReference type="SUPFAM" id="SSF81296">
    <property type="entry name" value="E set domains"/>
    <property type="match status" value="1"/>
</dbReference>
<name>A0ABN7RJN3_THEXY</name>
<evidence type="ECO:0000256" key="4">
    <source>
        <dbReference type="ARBA" id="ARBA00023295"/>
    </source>
</evidence>
<evidence type="ECO:0000313" key="11">
    <source>
        <dbReference type="EMBL" id="CAG5076630.1"/>
    </source>
</evidence>
<dbReference type="Pfam" id="PF02927">
    <property type="entry name" value="CelD_N"/>
    <property type="match status" value="1"/>
</dbReference>
<evidence type="ECO:0000259" key="10">
    <source>
        <dbReference type="Pfam" id="PF02927"/>
    </source>
</evidence>
<evidence type="ECO:0000256" key="6">
    <source>
        <dbReference type="PROSITE-ProRule" id="PRU10060"/>
    </source>
</evidence>
<evidence type="ECO:0000256" key="3">
    <source>
        <dbReference type="ARBA" id="ARBA00023277"/>
    </source>
</evidence>
<feature type="compositionally biased region" description="Basic and acidic residues" evidence="8">
    <location>
        <begin position="30"/>
        <end position="39"/>
    </location>
</feature>
<dbReference type="InterPro" id="IPR001701">
    <property type="entry name" value="Glyco_hydro_9"/>
</dbReference>
<proteinExistence type="inferred from homology"/>
<feature type="signal peptide" evidence="7">
    <location>
        <begin position="1"/>
        <end position="27"/>
    </location>
</feature>
<dbReference type="PANTHER" id="PTHR22298">
    <property type="entry name" value="ENDO-1,4-BETA-GLUCANASE"/>
    <property type="match status" value="1"/>
</dbReference>
<evidence type="ECO:0000256" key="2">
    <source>
        <dbReference type="ARBA" id="ARBA00022801"/>
    </source>
</evidence>
<dbReference type="CDD" id="cd02850">
    <property type="entry name" value="E_set_Cellulase_N"/>
    <property type="match status" value="1"/>
</dbReference>
<keyword evidence="5 6" id="KW-0624">Polysaccharide degradation</keyword>
<keyword evidence="7" id="KW-0136">Cellulose degradation</keyword>
<comment type="caution">
    <text evidence="11">The sequence shown here is derived from an EMBL/GenBank/DDBJ whole genome shotgun (WGS) entry which is preliminary data.</text>
</comment>
<dbReference type="InterPro" id="IPR013783">
    <property type="entry name" value="Ig-like_fold"/>
</dbReference>
<dbReference type="InterPro" id="IPR004197">
    <property type="entry name" value="Cellulase_Ig-like"/>
</dbReference>
<organism evidence="11 12">
    <name type="scientific">Thermobacillus xylanilyticus</name>
    <dbReference type="NCBI Taxonomy" id="76633"/>
    <lineage>
        <taxon>Bacteria</taxon>
        <taxon>Bacillati</taxon>
        <taxon>Bacillota</taxon>
        <taxon>Bacilli</taxon>
        <taxon>Bacillales</taxon>
        <taxon>Paenibacillaceae</taxon>
        <taxon>Thermobacillus</taxon>
    </lineage>
</organism>
<comment type="catalytic activity">
    <reaction evidence="7">
        <text>Endohydrolysis of (1-&gt;4)-beta-D-glucosidic linkages in cellulose, lichenin and cereal beta-D-glucans.</text>
        <dbReference type="EC" id="3.2.1.4"/>
    </reaction>
</comment>
<feature type="domain" description="Cellulase Ig-like" evidence="10">
    <location>
        <begin position="72"/>
        <end position="152"/>
    </location>
</feature>
<dbReference type="RefSeq" id="WP_213483072.1">
    <property type="nucleotide sequence ID" value="NZ_CAJRAY010000002.1"/>
</dbReference>
<dbReference type="PROSITE" id="PS51257">
    <property type="entry name" value="PROKAR_LIPOPROTEIN"/>
    <property type="match status" value="1"/>
</dbReference>
<feature type="active site" evidence="6">
    <location>
        <position position="592"/>
    </location>
</feature>
<dbReference type="InterPro" id="IPR012341">
    <property type="entry name" value="6hp_glycosidase-like_sf"/>
</dbReference>
<reference evidence="11 12" key="1">
    <citation type="submission" date="2021-04" db="EMBL/GenBank/DDBJ databases">
        <authorList>
            <person name="Rakotoarivonina H."/>
        </authorList>
    </citation>
    <scope>NUCLEOTIDE SEQUENCE [LARGE SCALE GENOMIC DNA]</scope>
    <source>
        <strain evidence="11 12">XE</strain>
    </source>
</reference>
<feature type="active site" evidence="6">
    <location>
        <position position="601"/>
    </location>
</feature>
<dbReference type="InterPro" id="IPR014756">
    <property type="entry name" value="Ig_E-set"/>
</dbReference>
<keyword evidence="4 6" id="KW-0326">Glycosidase</keyword>
<sequence>MSRMGRTAGWILSLMLVFGLAAGCADGGNDAERSPEHAEAAGPAGSGSDAGDAAGGEEGEGTLNAGELVYDGEDIKVNQVGYLPDAPKVAVLEGEAEAERFQVVDAETQAVVFEGEVGRAEIDANSGERVRHLDFSSLREEGEYAVVVPGAGASRKFRIARNVYYAPFFDALRSYTLGRAGLAIDDPITGLKHEAGHLQDAEARLDIDHPHAPAGTPVDVSGGWYDAGDYGKYVTPGAVTAAQLLLAYELYPEKFTAGQLKFPDGFASDVPGLPDALAEVKVELDWLLKMQRPDGAVYHKVSGLAWPGMIRPEDDTQPRYVFGMTTYGTGMFAGAMALAARVYEPFDAEYAGRLLEAAERAWRFLEAHPEPIVLKSERQDNGSGGYDKNGDQDDRFWAAAELLKTTGDARYAAYIGEKLSHQLQREPVIIGWGSTLALGQFAYATAEAGDPAVKASLRQKLVKAADDIVGRIERDGYRYALSPNEYTWASAKNGMAKAELLLLAHELEPKEAYVHGALDQLHYTLGRNALGTTYLTGSGTEMPDYPHSRMITGTGTYIPGLLVGGPNKFGGDPELDKMLERESPPPAKAYLDSPGSWATNEYAIDYNAPLVFVLTYFAEP</sequence>
<keyword evidence="12" id="KW-1185">Reference proteome</keyword>
<evidence type="ECO:0000256" key="5">
    <source>
        <dbReference type="ARBA" id="ARBA00023326"/>
    </source>
</evidence>
<evidence type="ECO:0000256" key="1">
    <source>
        <dbReference type="ARBA" id="ARBA00007072"/>
    </source>
</evidence>
<dbReference type="EC" id="3.2.1.4" evidence="7"/>
<keyword evidence="7" id="KW-0732">Signal</keyword>
<dbReference type="GO" id="GO:0008810">
    <property type="term" value="F:cellulase activity"/>
    <property type="evidence" value="ECO:0007669"/>
    <property type="project" value="UniProtKB-EC"/>
</dbReference>
<dbReference type="InterPro" id="IPR008928">
    <property type="entry name" value="6-hairpin_glycosidase_sf"/>
</dbReference>
<dbReference type="EMBL" id="CAJRAY010000002">
    <property type="protein sequence ID" value="CAG5076630.1"/>
    <property type="molecule type" value="Genomic_DNA"/>
</dbReference>
<dbReference type="Gene3D" id="1.50.10.10">
    <property type="match status" value="1"/>
</dbReference>
<feature type="region of interest" description="Disordered" evidence="8">
    <location>
        <begin position="28"/>
        <end position="63"/>
    </location>
</feature>